<sequence>MNFKAGDKVTWIKDKNVSGKVVSINDFRPPEMECAVDFGFSDVVFCSREELILEDSVTKQESVSCKECDETFTQYDEIIVFDGIAWHKDCLDKFPATYAYYEKGKDGEFLNTGEHADFEGDAYEHFDGLEEE</sequence>
<evidence type="ECO:0000313" key="1">
    <source>
        <dbReference type="EMBL" id="AHL18820.1"/>
    </source>
</evidence>
<proteinExistence type="predicted"/>
<accession>A0A059T7Z5</accession>
<dbReference type="EMBL" id="KJ094023">
    <property type="protein sequence ID" value="AHL18820.1"/>
    <property type="molecule type" value="Genomic_DNA"/>
</dbReference>
<dbReference type="Proteomes" id="UP000026993">
    <property type="component" value="Segment"/>
</dbReference>
<dbReference type="RefSeq" id="YP_009044842.1">
    <property type="nucleotide sequence ID" value="NC_024387.1"/>
</dbReference>
<evidence type="ECO:0000313" key="2">
    <source>
        <dbReference type="Proteomes" id="UP000026993"/>
    </source>
</evidence>
<protein>
    <submittedName>
        <fullName evidence="1">Uncharacterized protein</fullName>
    </submittedName>
</protein>
<organism evidence="1 2">
    <name type="scientific">Listeria phage LP-101</name>
    <dbReference type="NCBI Taxonomy" id="1458856"/>
    <lineage>
        <taxon>Viruses</taxon>
        <taxon>Duplodnaviria</taxon>
        <taxon>Heunggongvirae</taxon>
        <taxon>Uroviricota</taxon>
        <taxon>Caudoviricetes</taxon>
        <taxon>Trabyvirinae</taxon>
        <taxon>Slepowronvirus</taxon>
        <taxon>Slepowronvirus LP101</taxon>
    </lineage>
</organism>
<gene>
    <name evidence="1" type="ORF">LP101_041</name>
</gene>
<reference evidence="1 2" key="1">
    <citation type="journal article" date="2014" name="Appl. Environ. Microbiol.">
        <title>Comparative genomic and morphological analysis of Listeria phages isolated from farm environments.</title>
        <authorList>
            <person name="Denes T."/>
            <person name="Vongkamjan K."/>
            <person name="Ackermann H.W."/>
            <person name="Moreno Switt A.I."/>
            <person name="Wiedmann M."/>
            <person name="den Bakker H.C."/>
        </authorList>
    </citation>
    <scope>NUCLEOTIDE SEQUENCE [LARGE SCALE GENOMIC DNA]</scope>
</reference>
<dbReference type="OrthoDB" id="13809at10239"/>
<dbReference type="GeneID" id="19735956"/>
<name>A0A059T7Z5_9CAUD</name>
<dbReference type="KEGG" id="vg:19735956"/>
<keyword evidence="2" id="KW-1185">Reference proteome</keyword>